<sequence>MERWFEEAQLHVIELPISWQDGRPCYSAFIRELPMLQAEGGSRKDVYRQLAEAYQIYWEKHQQTEEEEMTSSLLSLDELLKYYDGETFDGFDISMDE</sequence>
<protein>
    <recommendedName>
        <fullName evidence="10">Type II toxin-antitoxin system HicB family antitoxin</fullName>
    </recommendedName>
</protein>
<dbReference type="Proteomes" id="UP001183682">
    <property type="component" value="Unassembled WGS sequence"/>
</dbReference>
<evidence type="ECO:0000313" key="9">
    <source>
        <dbReference type="Proteomes" id="UP001241571"/>
    </source>
</evidence>
<gene>
    <name evidence="4" type="ORF">EGM181_17970</name>
    <name evidence="3" type="ORF">GTI89_12355</name>
    <name evidence="5" type="ORF">NCTC12360_02201</name>
    <name evidence="2" type="ORF">P7E30_13845</name>
    <name evidence="1" type="ORF">QRX88_05330</name>
</gene>
<evidence type="ECO:0000313" key="1">
    <source>
        <dbReference type="EMBL" id="MDL4935139.1"/>
    </source>
</evidence>
<keyword evidence="6" id="KW-1185">Reference proteome</keyword>
<dbReference type="InterPro" id="IPR035069">
    <property type="entry name" value="TTHA1013/TTHA0281-like"/>
</dbReference>
<dbReference type="Proteomes" id="UP000254807">
    <property type="component" value="Unassembled WGS sequence"/>
</dbReference>
<accession>A0A1L8TVZ3</accession>
<dbReference type="Proteomes" id="UP000516696">
    <property type="component" value="Chromosome"/>
</dbReference>
<dbReference type="RefSeq" id="WP_005469722.1">
    <property type="nucleotide sequence ID" value="NZ_BSYC01000001.1"/>
</dbReference>
<dbReference type="EMBL" id="UFYW01000001">
    <property type="protein sequence ID" value="STD83727.1"/>
    <property type="molecule type" value="Genomic_DNA"/>
</dbReference>
<evidence type="ECO:0000313" key="6">
    <source>
        <dbReference type="Proteomes" id="UP000254807"/>
    </source>
</evidence>
<evidence type="ECO:0000313" key="4">
    <source>
        <dbReference type="EMBL" id="QOG29018.1"/>
    </source>
</evidence>
<evidence type="ECO:0000313" key="7">
    <source>
        <dbReference type="Proteomes" id="UP000439965"/>
    </source>
</evidence>
<dbReference type="Proteomes" id="UP001241571">
    <property type="component" value="Unassembled WGS sequence"/>
</dbReference>
<evidence type="ECO:0000313" key="8">
    <source>
        <dbReference type="Proteomes" id="UP000516696"/>
    </source>
</evidence>
<organism evidence="3 7">
    <name type="scientific">Enterococcus gallinarum</name>
    <dbReference type="NCBI Taxonomy" id="1353"/>
    <lineage>
        <taxon>Bacteria</taxon>
        <taxon>Bacillati</taxon>
        <taxon>Bacillota</taxon>
        <taxon>Bacilli</taxon>
        <taxon>Lactobacillales</taxon>
        <taxon>Enterococcaceae</taxon>
        <taxon>Enterococcus</taxon>
    </lineage>
</organism>
<reference evidence="2" key="4">
    <citation type="submission" date="2023-03" db="EMBL/GenBank/DDBJ databases">
        <authorList>
            <person name="Shen W."/>
            <person name="Cai J."/>
        </authorList>
    </citation>
    <scope>NUCLEOTIDE SEQUENCE</scope>
    <source>
        <strain evidence="2">K69-2</strain>
    </source>
</reference>
<evidence type="ECO:0000313" key="3">
    <source>
        <dbReference type="EMBL" id="MXS26852.1"/>
    </source>
</evidence>
<reference evidence="3 7" key="2">
    <citation type="submission" date="2019-04" db="EMBL/GenBank/DDBJ databases">
        <title>Step-wise assembly of the neonatal virome modulated by breast feeding.</title>
        <authorList>
            <person name="Liang G."/>
            <person name="Bushman F."/>
        </authorList>
    </citation>
    <scope>NUCLEOTIDE SEQUENCE [LARGE SCALE GENOMIC DNA]</scope>
    <source>
        <strain evidence="3 7">E3404</strain>
    </source>
</reference>
<reference evidence="1 9" key="5">
    <citation type="submission" date="2023-06" db="EMBL/GenBank/DDBJ databases">
        <title>Acute promotion of culturable opportunistic pathogens and persistent increase of antibiotic resistance following antibiotic exposure in mouse gut microbiota.</title>
        <authorList>
            <person name="Li L."/>
            <person name="Wang B."/>
            <person name="Sun Y."/>
            <person name="Wang M."/>
            <person name="Xu H."/>
        </authorList>
    </citation>
    <scope>NUCLEOTIDE SEQUENCE [LARGE SCALE GENOMIC DNA]</scope>
    <source>
        <strain evidence="1 9">CRI2_2</strain>
    </source>
</reference>
<dbReference type="EMBL" id="CP050485">
    <property type="protein sequence ID" value="QOG29018.1"/>
    <property type="molecule type" value="Genomic_DNA"/>
</dbReference>
<dbReference type="EMBL" id="JARPZN010000012">
    <property type="protein sequence ID" value="MDT2691253.1"/>
    <property type="molecule type" value="Genomic_DNA"/>
</dbReference>
<evidence type="ECO:0000313" key="2">
    <source>
        <dbReference type="EMBL" id="MDT2691253.1"/>
    </source>
</evidence>
<dbReference type="GeneID" id="93222710"/>
<evidence type="ECO:0000313" key="5">
    <source>
        <dbReference type="EMBL" id="STD83727.1"/>
    </source>
</evidence>
<evidence type="ECO:0008006" key="10">
    <source>
        <dbReference type="Google" id="ProtNLM"/>
    </source>
</evidence>
<reference evidence="5 6" key="1">
    <citation type="submission" date="2018-06" db="EMBL/GenBank/DDBJ databases">
        <authorList>
            <consortium name="Pathogen Informatics"/>
            <person name="Doyle S."/>
        </authorList>
    </citation>
    <scope>NUCLEOTIDE SEQUENCE [LARGE SCALE GENOMIC DNA]</scope>
    <source>
        <strain evidence="5 6">NCTC12360</strain>
    </source>
</reference>
<dbReference type="SUPFAM" id="SSF143100">
    <property type="entry name" value="TTHA1013/TTHA0281-like"/>
    <property type="match status" value="1"/>
</dbReference>
<dbReference type="EMBL" id="WVTI01000011">
    <property type="protein sequence ID" value="MXS26852.1"/>
    <property type="molecule type" value="Genomic_DNA"/>
</dbReference>
<name>A0A1L8TVZ3_ENTGA</name>
<dbReference type="OrthoDB" id="2186697at2"/>
<dbReference type="Proteomes" id="UP000439965">
    <property type="component" value="Unassembled WGS sequence"/>
</dbReference>
<dbReference type="EMBL" id="JASUBT010000003">
    <property type="protein sequence ID" value="MDL4935139.1"/>
    <property type="molecule type" value="Genomic_DNA"/>
</dbReference>
<dbReference type="AlphaFoldDB" id="A0A1L8TVZ3"/>
<reference evidence="4 8" key="3">
    <citation type="submission" date="2020-03" db="EMBL/GenBank/DDBJ databases">
        <title>Characterization of ganglioside-mimicking enterococci.</title>
        <authorList>
            <person name="Patry R.T."/>
            <person name="Nothaft H."/>
            <person name="Bridger R."/>
            <person name="Shajahan A."/>
            <person name="Huynh S."/>
            <person name="Sanchez S."/>
            <person name="Azadi P."/>
            <person name="Cooper K."/>
            <person name="Miller W.G."/>
            <person name="Parker C.T."/>
            <person name="Wells L."/>
            <person name="Szymanski C.M."/>
        </authorList>
    </citation>
    <scope>NUCLEOTIDE SEQUENCE [LARGE SCALE GENOMIC DNA]</scope>
    <source>
        <strain evidence="4 8">EGM181</strain>
    </source>
</reference>
<proteinExistence type="predicted"/>